<organism evidence="2 3">
    <name type="scientific">Kingdonia uniflora</name>
    <dbReference type="NCBI Taxonomy" id="39325"/>
    <lineage>
        <taxon>Eukaryota</taxon>
        <taxon>Viridiplantae</taxon>
        <taxon>Streptophyta</taxon>
        <taxon>Embryophyta</taxon>
        <taxon>Tracheophyta</taxon>
        <taxon>Spermatophyta</taxon>
        <taxon>Magnoliopsida</taxon>
        <taxon>Ranunculales</taxon>
        <taxon>Circaeasteraceae</taxon>
        <taxon>Kingdonia</taxon>
    </lineage>
</organism>
<evidence type="ECO:0000313" key="2">
    <source>
        <dbReference type="EMBL" id="KAF6139130.1"/>
    </source>
</evidence>
<accession>A0A7J7L9A6</accession>
<dbReference type="EMBL" id="JACGCM010002533">
    <property type="protein sequence ID" value="KAF6139130.1"/>
    <property type="molecule type" value="Genomic_DNA"/>
</dbReference>
<reference evidence="2 3" key="1">
    <citation type="journal article" date="2020" name="IScience">
        <title>Genome Sequencing of the Endangered Kingdonia uniflora (Circaeasteraceae, Ranunculales) Reveals Potential Mechanisms of Evolutionary Specialization.</title>
        <authorList>
            <person name="Sun Y."/>
            <person name="Deng T."/>
            <person name="Zhang A."/>
            <person name="Moore M.J."/>
            <person name="Landis J.B."/>
            <person name="Lin N."/>
            <person name="Zhang H."/>
            <person name="Zhang X."/>
            <person name="Huang J."/>
            <person name="Zhang X."/>
            <person name="Sun H."/>
            <person name="Wang H."/>
        </authorList>
    </citation>
    <scope>NUCLEOTIDE SEQUENCE [LARGE SCALE GENOMIC DNA]</scope>
    <source>
        <strain evidence="2">TB1705</strain>
        <tissue evidence="2">Leaf</tissue>
    </source>
</reference>
<keyword evidence="1" id="KW-0175">Coiled coil</keyword>
<sequence length="184" mass="21220">MMWFLIPMSLEYCTKWNLKKNVRSNPTMLQKICEALDNYSVNDERDCDALIESKNQLEEELAMIKGSKATVEIFETEDMAEKLKDKERECNDLKKHVSELDQTRQEEREVLKEKLKILGKAAEDKPETATVVSNEVVKILAERNELKLELVKLKQLLAIKEAIEQLRNPTNDGVDVTSTLVSEH</sequence>
<dbReference type="Proteomes" id="UP000541444">
    <property type="component" value="Unassembled WGS sequence"/>
</dbReference>
<keyword evidence="3" id="KW-1185">Reference proteome</keyword>
<comment type="caution">
    <text evidence="2">The sequence shown here is derived from an EMBL/GenBank/DDBJ whole genome shotgun (WGS) entry which is preliminary data.</text>
</comment>
<gene>
    <name evidence="2" type="ORF">GIB67_009973</name>
</gene>
<dbReference type="AlphaFoldDB" id="A0A7J7L9A6"/>
<name>A0A7J7L9A6_9MAGN</name>
<proteinExistence type="predicted"/>
<feature type="coiled-coil region" evidence="1">
    <location>
        <begin position="40"/>
        <end position="163"/>
    </location>
</feature>
<protein>
    <submittedName>
        <fullName evidence="2">Uncharacterized protein</fullName>
    </submittedName>
</protein>
<evidence type="ECO:0000313" key="3">
    <source>
        <dbReference type="Proteomes" id="UP000541444"/>
    </source>
</evidence>
<evidence type="ECO:0000256" key="1">
    <source>
        <dbReference type="SAM" id="Coils"/>
    </source>
</evidence>